<organism evidence="2 3">
    <name type="scientific">Candidatus Staskawiczbacteria bacterium RIFCSPHIGHO2_02_FULL_34_10</name>
    <dbReference type="NCBI Taxonomy" id="1802205"/>
    <lineage>
        <taxon>Bacteria</taxon>
        <taxon>Candidatus Staskawicziibacteriota</taxon>
    </lineage>
</organism>
<sequence>MEKPKNQKVIFALPGEITMTEVIFQILKNNGLEESIQEAFNRGTNGKDSRLIIVRDAAITIAEKKIPEKKLVELLEKHLETKKHTAEKIVSDIKEKIIPYAKIIDLSGEKVKEAPKTQNQKENIEYDKEAFREELLKKINANRNIPAVDEPARNASHSDAGGEEPPISNVKKVDIQNVEKNAENMQREGKNIITEERKEPTFTKSLSEVGGEKPQIQESAPDKYKELIE</sequence>
<feature type="region of interest" description="Disordered" evidence="1">
    <location>
        <begin position="183"/>
        <end position="229"/>
    </location>
</feature>
<dbReference type="AlphaFoldDB" id="A0A1G2HY82"/>
<protein>
    <submittedName>
        <fullName evidence="2">Uncharacterized protein</fullName>
    </submittedName>
</protein>
<dbReference type="EMBL" id="MHOR01000007">
    <property type="protein sequence ID" value="OGZ67502.1"/>
    <property type="molecule type" value="Genomic_DNA"/>
</dbReference>
<proteinExistence type="predicted"/>
<name>A0A1G2HY82_9BACT</name>
<reference evidence="2 3" key="1">
    <citation type="journal article" date="2016" name="Nat. Commun.">
        <title>Thousands of microbial genomes shed light on interconnected biogeochemical processes in an aquifer system.</title>
        <authorList>
            <person name="Anantharaman K."/>
            <person name="Brown C.T."/>
            <person name="Hug L.A."/>
            <person name="Sharon I."/>
            <person name="Castelle C.J."/>
            <person name="Probst A.J."/>
            <person name="Thomas B.C."/>
            <person name="Singh A."/>
            <person name="Wilkins M.J."/>
            <person name="Karaoz U."/>
            <person name="Brodie E.L."/>
            <person name="Williams K.H."/>
            <person name="Hubbard S.S."/>
            <person name="Banfield J.F."/>
        </authorList>
    </citation>
    <scope>NUCLEOTIDE SEQUENCE [LARGE SCALE GENOMIC DNA]</scope>
</reference>
<feature type="compositionally biased region" description="Basic and acidic residues" evidence="1">
    <location>
        <begin position="220"/>
        <end position="229"/>
    </location>
</feature>
<dbReference type="Proteomes" id="UP000178380">
    <property type="component" value="Unassembled WGS sequence"/>
</dbReference>
<feature type="region of interest" description="Disordered" evidence="1">
    <location>
        <begin position="149"/>
        <end position="168"/>
    </location>
</feature>
<gene>
    <name evidence="2" type="ORF">A3C58_01985</name>
</gene>
<evidence type="ECO:0000256" key="1">
    <source>
        <dbReference type="SAM" id="MobiDB-lite"/>
    </source>
</evidence>
<evidence type="ECO:0000313" key="2">
    <source>
        <dbReference type="EMBL" id="OGZ67502.1"/>
    </source>
</evidence>
<feature type="compositionally biased region" description="Basic and acidic residues" evidence="1">
    <location>
        <begin position="183"/>
        <end position="201"/>
    </location>
</feature>
<comment type="caution">
    <text evidence="2">The sequence shown here is derived from an EMBL/GenBank/DDBJ whole genome shotgun (WGS) entry which is preliminary data.</text>
</comment>
<evidence type="ECO:0000313" key="3">
    <source>
        <dbReference type="Proteomes" id="UP000178380"/>
    </source>
</evidence>
<accession>A0A1G2HY82</accession>